<keyword evidence="2 3" id="KW-0808">Transferase</keyword>
<dbReference type="OrthoDB" id="550202at2759"/>
<dbReference type="KEGG" id="mng:MNEG_4186"/>
<keyword evidence="3 5" id="KW-0328">Glycosyltransferase</keyword>
<dbReference type="CDD" id="cd03784">
    <property type="entry name" value="GT1_Gtf-like"/>
    <property type="match status" value="1"/>
</dbReference>
<comment type="similarity">
    <text evidence="1 3">Belongs to the UDP-glycosyltransferase family.</text>
</comment>
<protein>
    <recommendedName>
        <fullName evidence="4">Glycosyltransferase</fullName>
        <ecNumber evidence="4">2.4.1.-</ecNumber>
    </recommendedName>
</protein>
<dbReference type="GeneID" id="25737064"/>
<evidence type="ECO:0000256" key="1">
    <source>
        <dbReference type="ARBA" id="ARBA00009995"/>
    </source>
</evidence>
<organism evidence="5 6">
    <name type="scientific">Monoraphidium neglectum</name>
    <dbReference type="NCBI Taxonomy" id="145388"/>
    <lineage>
        <taxon>Eukaryota</taxon>
        <taxon>Viridiplantae</taxon>
        <taxon>Chlorophyta</taxon>
        <taxon>core chlorophytes</taxon>
        <taxon>Chlorophyceae</taxon>
        <taxon>CS clade</taxon>
        <taxon>Sphaeropleales</taxon>
        <taxon>Selenastraceae</taxon>
        <taxon>Monoraphidium</taxon>
    </lineage>
</organism>
<dbReference type="RefSeq" id="XP_013902790.1">
    <property type="nucleotide sequence ID" value="XM_014047336.1"/>
</dbReference>
<gene>
    <name evidence="5" type="ORF">MNEG_4186</name>
</gene>
<dbReference type="Pfam" id="PF00201">
    <property type="entry name" value="UDPGT"/>
    <property type="match status" value="1"/>
</dbReference>
<dbReference type="PANTHER" id="PTHR48050:SF13">
    <property type="entry name" value="STEROL 3-BETA-GLUCOSYLTRANSFERASE UGT80A2"/>
    <property type="match status" value="1"/>
</dbReference>
<proteinExistence type="inferred from homology"/>
<name>A0A0D2NF61_9CHLO</name>
<dbReference type="GO" id="GO:0008194">
    <property type="term" value="F:UDP-glycosyltransferase activity"/>
    <property type="evidence" value="ECO:0007669"/>
    <property type="project" value="InterPro"/>
</dbReference>
<keyword evidence="6" id="KW-1185">Reference proteome</keyword>
<dbReference type="PANTHER" id="PTHR48050">
    <property type="entry name" value="STEROL 3-BETA-GLUCOSYLTRANSFERASE"/>
    <property type="match status" value="1"/>
</dbReference>
<evidence type="ECO:0000313" key="5">
    <source>
        <dbReference type="EMBL" id="KIZ03771.1"/>
    </source>
</evidence>
<dbReference type="SUPFAM" id="SSF53756">
    <property type="entry name" value="UDP-Glycosyltransferase/glycogen phosphorylase"/>
    <property type="match status" value="1"/>
</dbReference>
<dbReference type="Proteomes" id="UP000054498">
    <property type="component" value="Unassembled WGS sequence"/>
</dbReference>
<reference evidence="5 6" key="1">
    <citation type="journal article" date="2013" name="BMC Genomics">
        <title>Reconstruction of the lipid metabolism for the microalga Monoraphidium neglectum from its genome sequence reveals characteristics suitable for biofuel production.</title>
        <authorList>
            <person name="Bogen C."/>
            <person name="Al-Dilaimi A."/>
            <person name="Albersmeier A."/>
            <person name="Wichmann J."/>
            <person name="Grundmann M."/>
            <person name="Rupp O."/>
            <person name="Lauersen K.J."/>
            <person name="Blifernez-Klassen O."/>
            <person name="Kalinowski J."/>
            <person name="Goesmann A."/>
            <person name="Mussgnug J.H."/>
            <person name="Kruse O."/>
        </authorList>
    </citation>
    <scope>NUCLEOTIDE SEQUENCE [LARGE SCALE GENOMIC DNA]</scope>
    <source>
        <strain evidence="5 6">SAG 48.87</strain>
    </source>
</reference>
<dbReference type="Gene3D" id="3.40.50.2000">
    <property type="entry name" value="Glycogen Phosphorylase B"/>
    <property type="match status" value="2"/>
</dbReference>
<evidence type="ECO:0000256" key="4">
    <source>
        <dbReference type="RuleBase" id="RU362057"/>
    </source>
</evidence>
<dbReference type="PROSITE" id="PS00375">
    <property type="entry name" value="UDPGT"/>
    <property type="match status" value="1"/>
</dbReference>
<dbReference type="InterPro" id="IPR002213">
    <property type="entry name" value="UDP_glucos_trans"/>
</dbReference>
<accession>A0A0D2NF61</accession>
<dbReference type="EC" id="2.4.1.-" evidence="4"/>
<dbReference type="InterPro" id="IPR050426">
    <property type="entry name" value="Glycosyltransferase_28"/>
</dbReference>
<sequence>MDATAAANLLFVSVPHLGHISPAIAVARACNERRCAAAGNAPHGPAAGAAGAVRFAALSESRAKVEAAGLEFVDLGPLSAEDEAQKQQIHAQGARSKGKARVKLGCQLFTLMERAMFPPLVEALGSGGAAAGTDAIVADFATLAAHDAAEHLGLPLVLLHQGPLGMILSGAGYNSANMYSHVPLEIPGPFLQAGPLTPAQRAVNPLLKRLAHSQSCGIMDPYRAATRARLGLPRVRLAKFGCSPSVERVLHLVSGSMDLEVERPLPPSWHMTGQHNVDFSEGSFPVPLVKAGDDTNRDLEAFLQAAADAGRPVVYIATGTVAKPSQAQIDAIVGTVQAVEGASFVWSLAKDCHALLPSGDVAEWSGGRAKVLSWAPQQALLGHASVQLFVTHGGLNSTYEGVTAGLPLVVLPYFADQPINAMHVVNKGLGTMLDPWTLTAAGLSRAVRQLLADKDTHARTAEMGRRLRARTPGARRAAELIEEFSVHAACKRP</sequence>
<evidence type="ECO:0000313" key="6">
    <source>
        <dbReference type="Proteomes" id="UP000054498"/>
    </source>
</evidence>
<evidence type="ECO:0000256" key="3">
    <source>
        <dbReference type="RuleBase" id="RU003718"/>
    </source>
</evidence>
<dbReference type="InterPro" id="IPR035595">
    <property type="entry name" value="UDP_glycos_trans_CS"/>
</dbReference>
<dbReference type="EMBL" id="KK100786">
    <property type="protein sequence ID" value="KIZ03771.1"/>
    <property type="molecule type" value="Genomic_DNA"/>
</dbReference>
<evidence type="ECO:0000256" key="2">
    <source>
        <dbReference type="ARBA" id="ARBA00022679"/>
    </source>
</evidence>
<dbReference type="AlphaFoldDB" id="A0A0D2NF61"/>